<dbReference type="GO" id="GO:0031625">
    <property type="term" value="F:ubiquitin protein ligase binding"/>
    <property type="evidence" value="ECO:0007669"/>
    <property type="project" value="InterPro"/>
</dbReference>
<dbReference type="Pfam" id="PF00888">
    <property type="entry name" value="Cullin"/>
    <property type="match status" value="1"/>
</dbReference>
<evidence type="ECO:0000259" key="2">
    <source>
        <dbReference type="Pfam" id="PF00888"/>
    </source>
</evidence>
<feature type="domain" description="Cullin N-terminal" evidence="2">
    <location>
        <begin position="53"/>
        <end position="393"/>
    </location>
</feature>
<dbReference type="Gene3D" id="1.20.1310.10">
    <property type="entry name" value="Cullin Repeats"/>
    <property type="match status" value="3"/>
</dbReference>
<dbReference type="PANTHER" id="PTHR11932">
    <property type="entry name" value="CULLIN"/>
    <property type="match status" value="1"/>
</dbReference>
<evidence type="ECO:0000313" key="4">
    <source>
        <dbReference type="Proteomes" id="UP000682877"/>
    </source>
</evidence>
<proteinExistence type="inferred from homology"/>
<reference evidence="3" key="1">
    <citation type="submission" date="2021-01" db="EMBL/GenBank/DDBJ databases">
        <authorList>
            <person name="Bezrukov I."/>
        </authorList>
    </citation>
    <scope>NUCLEOTIDE SEQUENCE</scope>
</reference>
<dbReference type="GO" id="GO:0006511">
    <property type="term" value="P:ubiquitin-dependent protein catabolic process"/>
    <property type="evidence" value="ECO:0007669"/>
    <property type="project" value="InterPro"/>
</dbReference>
<keyword evidence="4" id="KW-1185">Reference proteome</keyword>
<gene>
    <name evidence="3" type="ORF">AARE701A_LOCUS12736</name>
</gene>
<dbReference type="Proteomes" id="UP000682877">
    <property type="component" value="Chromosome 5"/>
</dbReference>
<dbReference type="EMBL" id="LR999455">
    <property type="protein sequence ID" value="CAE6075338.1"/>
    <property type="molecule type" value="Genomic_DNA"/>
</dbReference>
<name>A0A8S2AHL5_ARAAE</name>
<organism evidence="3 4">
    <name type="scientific">Arabidopsis arenosa</name>
    <name type="common">Sand rock-cress</name>
    <name type="synonym">Cardaminopsis arenosa</name>
    <dbReference type="NCBI Taxonomy" id="38785"/>
    <lineage>
        <taxon>Eukaryota</taxon>
        <taxon>Viridiplantae</taxon>
        <taxon>Streptophyta</taxon>
        <taxon>Embryophyta</taxon>
        <taxon>Tracheophyta</taxon>
        <taxon>Spermatophyta</taxon>
        <taxon>Magnoliopsida</taxon>
        <taxon>eudicotyledons</taxon>
        <taxon>Gunneridae</taxon>
        <taxon>Pentapetalae</taxon>
        <taxon>rosids</taxon>
        <taxon>malvids</taxon>
        <taxon>Brassicales</taxon>
        <taxon>Brassicaceae</taxon>
        <taxon>Camelineae</taxon>
        <taxon>Arabidopsis</taxon>
    </lineage>
</organism>
<sequence>MNLQAINRLITGDHEDNDPANISMKTTPGLRVFKPIIPDMPKRDPKIYLDDAWTKLKPAIRTIFLDEPQDYHCSEIFNAVHKAWWSKSSGEALYKLILEECEIYISAAIHSLELHCDDDPSVFLPLMENCCLEFRRKLQDLCSIAYEGHTVGLKSLWDLGIELFPKHLCLASKVRDKLLSINLDLIRDQRFGLLRSLFCLFIVTARLGKAVDTTQLKNLWYLLHGPWFYKSRLIFKKPFVDCAVEFYSAESLQFKEQSDIPQYLKHVEEILRKEKENCRHLYFYSGFKKSLMEAVERILLRDHVSVILEKGFVKFMDERSHDDLSRMYRLFSKMDLLGQLNDALNSYILQTGQKMLKEDSSLAELKKNIDKICHTCFSEDASLEKTAKQCFKDLGLPWEESETESLQIKRIRFDRLGRLHYGRFL</sequence>
<dbReference type="InterPro" id="IPR045093">
    <property type="entry name" value="Cullin"/>
</dbReference>
<evidence type="ECO:0000256" key="1">
    <source>
        <dbReference type="ARBA" id="ARBA00006019"/>
    </source>
</evidence>
<dbReference type="SUPFAM" id="SSF74788">
    <property type="entry name" value="Cullin repeat-like"/>
    <property type="match status" value="1"/>
</dbReference>
<dbReference type="InterPro" id="IPR001373">
    <property type="entry name" value="Cullin_N"/>
</dbReference>
<dbReference type="AlphaFoldDB" id="A0A8S2AHL5"/>
<accession>A0A8S2AHL5</accession>
<protein>
    <recommendedName>
        <fullName evidence="2">Cullin N-terminal domain-containing protein</fullName>
    </recommendedName>
</protein>
<evidence type="ECO:0000313" key="3">
    <source>
        <dbReference type="EMBL" id="CAE6075338.1"/>
    </source>
</evidence>
<dbReference type="InterPro" id="IPR016159">
    <property type="entry name" value="Cullin_repeat-like_dom_sf"/>
</dbReference>
<comment type="similarity">
    <text evidence="1">Belongs to the cullin family.</text>
</comment>